<organism evidence="1 2">
    <name type="scientific">Morella rubra</name>
    <name type="common">Chinese bayberry</name>
    <dbReference type="NCBI Taxonomy" id="262757"/>
    <lineage>
        <taxon>Eukaryota</taxon>
        <taxon>Viridiplantae</taxon>
        <taxon>Streptophyta</taxon>
        <taxon>Embryophyta</taxon>
        <taxon>Tracheophyta</taxon>
        <taxon>Spermatophyta</taxon>
        <taxon>Magnoliopsida</taxon>
        <taxon>eudicotyledons</taxon>
        <taxon>Gunneridae</taxon>
        <taxon>Pentapetalae</taxon>
        <taxon>rosids</taxon>
        <taxon>fabids</taxon>
        <taxon>Fagales</taxon>
        <taxon>Myricaceae</taxon>
        <taxon>Morella</taxon>
    </lineage>
</organism>
<name>A0A6A1VRX3_9ROSI</name>
<dbReference type="AlphaFoldDB" id="A0A6A1VRX3"/>
<dbReference type="EMBL" id="RXIC02000022">
    <property type="protein sequence ID" value="KAB1215659.1"/>
    <property type="molecule type" value="Genomic_DNA"/>
</dbReference>
<protein>
    <submittedName>
        <fullName evidence="1">Uncharacterized protein</fullName>
    </submittedName>
</protein>
<accession>A0A6A1VRX3</accession>
<reference evidence="1 2" key="1">
    <citation type="journal article" date="2019" name="Plant Biotechnol. J.">
        <title>The red bayberry genome and genetic basis of sex determination.</title>
        <authorList>
            <person name="Jia H.M."/>
            <person name="Jia H.J."/>
            <person name="Cai Q.L."/>
            <person name="Wang Y."/>
            <person name="Zhao H.B."/>
            <person name="Yang W.F."/>
            <person name="Wang G.Y."/>
            <person name="Li Y.H."/>
            <person name="Zhan D.L."/>
            <person name="Shen Y.T."/>
            <person name="Niu Q.F."/>
            <person name="Chang L."/>
            <person name="Qiu J."/>
            <person name="Zhao L."/>
            <person name="Xie H.B."/>
            <person name="Fu W.Y."/>
            <person name="Jin J."/>
            <person name="Li X.W."/>
            <person name="Jiao Y."/>
            <person name="Zhou C.C."/>
            <person name="Tu T."/>
            <person name="Chai C.Y."/>
            <person name="Gao J.L."/>
            <person name="Fan L.J."/>
            <person name="van de Weg E."/>
            <person name="Wang J.Y."/>
            <person name="Gao Z.S."/>
        </authorList>
    </citation>
    <scope>NUCLEOTIDE SEQUENCE [LARGE SCALE GENOMIC DNA]</scope>
    <source>
        <tissue evidence="1">Leaves</tissue>
    </source>
</reference>
<sequence length="116" mass="12968">MNFAPEIFVPGAPYATAYVCSPLKHAVYAVRVPFLALNLDRPVFFSGCATYLFLTDKSSRQRRSVSRADFDTFLLQTALALLVTCQGRKCQMPFGCGPYEDPKESTCLEPSWNFVV</sequence>
<dbReference type="Proteomes" id="UP000516437">
    <property type="component" value="Chromosome 4"/>
</dbReference>
<proteinExistence type="predicted"/>
<evidence type="ECO:0000313" key="1">
    <source>
        <dbReference type="EMBL" id="KAB1215659.1"/>
    </source>
</evidence>
<keyword evidence="2" id="KW-1185">Reference proteome</keyword>
<gene>
    <name evidence="1" type="ORF">CJ030_MR4G023320</name>
</gene>
<evidence type="ECO:0000313" key="2">
    <source>
        <dbReference type="Proteomes" id="UP000516437"/>
    </source>
</evidence>
<comment type="caution">
    <text evidence="1">The sequence shown here is derived from an EMBL/GenBank/DDBJ whole genome shotgun (WGS) entry which is preliminary data.</text>
</comment>